<proteinExistence type="predicted"/>
<gene>
    <name evidence="1" type="ORF">GLOINDRAFT_94986</name>
</gene>
<feature type="non-terminal residue" evidence="1">
    <location>
        <position position="1"/>
    </location>
</feature>
<dbReference type="AlphaFoldDB" id="U9UIA8"/>
<reference evidence="1" key="1">
    <citation type="submission" date="2013-07" db="EMBL/GenBank/DDBJ databases">
        <title>The genome of an arbuscular mycorrhizal fungus provides insights into the evolution of the oldest plant symbiosis.</title>
        <authorList>
            <consortium name="DOE Joint Genome Institute"/>
            <person name="Tisserant E."/>
            <person name="Malbreil M."/>
            <person name="Kuo A."/>
            <person name="Kohler A."/>
            <person name="Symeonidi A."/>
            <person name="Balestrini R."/>
            <person name="Charron P."/>
            <person name="Duensing N."/>
            <person name="Frei-dit-Frey N."/>
            <person name="Gianinazzi-Pearson V."/>
            <person name="Gilbert B."/>
            <person name="Handa Y."/>
            <person name="Hijri M."/>
            <person name="Kaul R."/>
            <person name="Kawaguchi M."/>
            <person name="Krajinski F."/>
            <person name="Lammers P."/>
            <person name="Lapierre D."/>
            <person name="Masclaux F.G."/>
            <person name="Murat C."/>
            <person name="Morin E."/>
            <person name="Ndikumana S."/>
            <person name="Pagni M."/>
            <person name="Petitpierre D."/>
            <person name="Requena N."/>
            <person name="Rosikiewicz P."/>
            <person name="Riley R."/>
            <person name="Saito K."/>
            <person name="San Clemente H."/>
            <person name="Shapiro H."/>
            <person name="van Tuinen D."/>
            <person name="Becard G."/>
            <person name="Bonfante P."/>
            <person name="Paszkowski U."/>
            <person name="Shachar-Hill Y."/>
            <person name="Young J.P."/>
            <person name="Sanders I.R."/>
            <person name="Henrissat B."/>
            <person name="Rensing S.A."/>
            <person name="Grigoriev I.V."/>
            <person name="Corradi N."/>
            <person name="Roux C."/>
            <person name="Martin F."/>
        </authorList>
    </citation>
    <scope>NUCLEOTIDE SEQUENCE</scope>
    <source>
        <strain evidence="1">DAOM 197198</strain>
    </source>
</reference>
<organism evidence="1">
    <name type="scientific">Rhizophagus irregularis (strain DAOM 181602 / DAOM 197198 / MUCL 43194)</name>
    <name type="common">Arbuscular mycorrhizal fungus</name>
    <name type="synonym">Glomus intraradices</name>
    <dbReference type="NCBI Taxonomy" id="747089"/>
    <lineage>
        <taxon>Eukaryota</taxon>
        <taxon>Fungi</taxon>
        <taxon>Fungi incertae sedis</taxon>
        <taxon>Mucoromycota</taxon>
        <taxon>Glomeromycotina</taxon>
        <taxon>Glomeromycetes</taxon>
        <taxon>Glomerales</taxon>
        <taxon>Glomeraceae</taxon>
        <taxon>Rhizophagus</taxon>
    </lineage>
</organism>
<evidence type="ECO:0000313" key="1">
    <source>
        <dbReference type="EMBL" id="ESA15351.1"/>
    </source>
</evidence>
<sequence length="114" mass="13994">NIDEKYQEYFSKQTVDKWSLMDYDNWLIKNFDYNQPVKNHRKFYLILTDILVNDNFSAKTIKAKFLLKNKKDDKERALSLKERKLDLKEREIFLKERKYKNSKKLCLSKCKYLV</sequence>
<dbReference type="EMBL" id="KI282074">
    <property type="protein sequence ID" value="ESA15351.1"/>
    <property type="molecule type" value="Genomic_DNA"/>
</dbReference>
<accession>U9UIA8</accession>
<name>U9UIA8_RHIID</name>
<protein>
    <submittedName>
        <fullName evidence="1">Uncharacterized protein</fullName>
    </submittedName>
</protein>
<dbReference type="HOGENOM" id="CLU_2127049_0_0_1"/>